<dbReference type="EMBL" id="MHUS01000014">
    <property type="protein sequence ID" value="OHA81098.1"/>
    <property type="molecule type" value="Genomic_DNA"/>
</dbReference>
<name>A0A1G2S8U0_9BACT</name>
<keyword evidence="1" id="KW-1133">Transmembrane helix</keyword>
<comment type="caution">
    <text evidence="2">The sequence shown here is derived from an EMBL/GenBank/DDBJ whole genome shotgun (WGS) entry which is preliminary data.</text>
</comment>
<dbReference type="Proteomes" id="UP000176997">
    <property type="component" value="Unassembled WGS sequence"/>
</dbReference>
<protein>
    <submittedName>
        <fullName evidence="2">Uncharacterized protein</fullName>
    </submittedName>
</protein>
<evidence type="ECO:0000256" key="1">
    <source>
        <dbReference type="SAM" id="Phobius"/>
    </source>
</evidence>
<keyword evidence="1" id="KW-0472">Membrane</keyword>
<proteinExistence type="predicted"/>
<feature type="transmembrane region" description="Helical" evidence="1">
    <location>
        <begin position="6"/>
        <end position="23"/>
    </location>
</feature>
<reference evidence="2 3" key="1">
    <citation type="journal article" date="2016" name="Nat. Commun.">
        <title>Thousands of microbial genomes shed light on interconnected biogeochemical processes in an aquifer system.</title>
        <authorList>
            <person name="Anantharaman K."/>
            <person name="Brown C.T."/>
            <person name="Hug L.A."/>
            <person name="Sharon I."/>
            <person name="Castelle C.J."/>
            <person name="Probst A.J."/>
            <person name="Thomas B.C."/>
            <person name="Singh A."/>
            <person name="Wilkins M.J."/>
            <person name="Karaoz U."/>
            <person name="Brodie E.L."/>
            <person name="Williams K.H."/>
            <person name="Hubbard S.S."/>
            <person name="Banfield J.F."/>
        </authorList>
    </citation>
    <scope>NUCLEOTIDE SEQUENCE [LARGE SCALE GENOMIC DNA]</scope>
</reference>
<dbReference type="AlphaFoldDB" id="A0A1G2S8U0"/>
<sequence length="77" mass="8472">MSKRQILFVAAFLIFIGLGYYFIPKTMIVCGSTLPIQCEEYRCEKGLIYKPSPIGGGYARCFWGGAATHIDISGSTN</sequence>
<organism evidence="2 3">
    <name type="scientific">Candidatus Yonathbacteria bacterium RIFCSPHIGHO2_01_FULL_51_10</name>
    <dbReference type="NCBI Taxonomy" id="1802723"/>
    <lineage>
        <taxon>Bacteria</taxon>
        <taxon>Candidatus Yonathiibacteriota</taxon>
    </lineage>
</organism>
<evidence type="ECO:0000313" key="3">
    <source>
        <dbReference type="Proteomes" id="UP000176997"/>
    </source>
</evidence>
<accession>A0A1G2S8U0</accession>
<gene>
    <name evidence="2" type="ORF">A2675_00760</name>
</gene>
<evidence type="ECO:0000313" key="2">
    <source>
        <dbReference type="EMBL" id="OHA81098.1"/>
    </source>
</evidence>
<keyword evidence="1" id="KW-0812">Transmembrane</keyword>